<organism evidence="1">
    <name type="scientific">marine sediment metagenome</name>
    <dbReference type="NCBI Taxonomy" id="412755"/>
    <lineage>
        <taxon>unclassified sequences</taxon>
        <taxon>metagenomes</taxon>
        <taxon>ecological metagenomes</taxon>
    </lineage>
</organism>
<proteinExistence type="predicted"/>
<feature type="non-terminal residue" evidence="1">
    <location>
        <position position="276"/>
    </location>
</feature>
<dbReference type="Pfam" id="PF06934">
    <property type="entry name" value="CTI"/>
    <property type="match status" value="1"/>
</dbReference>
<comment type="caution">
    <text evidence="1">The sequence shown here is derived from an EMBL/GenBank/DDBJ whole genome shotgun (WGS) entry which is preliminary data.</text>
</comment>
<accession>X1AG26</accession>
<name>X1AG26_9ZZZZ</name>
<dbReference type="AlphaFoldDB" id="X1AG26"/>
<protein>
    <submittedName>
        <fullName evidence="1">Uncharacterized protein</fullName>
    </submittedName>
</protein>
<gene>
    <name evidence="1" type="ORF">S01H4_11928</name>
</gene>
<sequence>PLKQEEFNTVAGWLMQGAQGPTLEQQRALKAISKKDRSMIEKWEAFLNNPVPKYRMTARYLYDHLFLAHISFETGTNDFYELVRSTTGPGEEIDIIATVRPYDDPGTVQFYYRFRKIYSTIVHKTHMVFPLDDKQYRRINELFINPKWIQEPYVVDYDTMRSANPFETYEQIPTKSRYQWLLDNAQYTIMTFIRGPVCKGQVALNVINDHFWLMFLDPEYDLSVKFPGFIKQHYNNLRMPGENGSDYRLGKALFKTNTISGLLTIIRRDSSSMVPF</sequence>
<feature type="non-terminal residue" evidence="1">
    <location>
        <position position="1"/>
    </location>
</feature>
<dbReference type="InterPro" id="IPR010706">
    <property type="entry name" value="Fatty_acid_cis-trans_isomerase"/>
</dbReference>
<evidence type="ECO:0000313" key="1">
    <source>
        <dbReference type="EMBL" id="GAG59001.1"/>
    </source>
</evidence>
<reference evidence="1" key="1">
    <citation type="journal article" date="2014" name="Front. Microbiol.">
        <title>High frequency of phylogenetically diverse reductive dehalogenase-homologous genes in deep subseafloor sedimentary metagenomes.</title>
        <authorList>
            <person name="Kawai M."/>
            <person name="Futagami T."/>
            <person name="Toyoda A."/>
            <person name="Takaki Y."/>
            <person name="Nishi S."/>
            <person name="Hori S."/>
            <person name="Arai W."/>
            <person name="Tsubouchi T."/>
            <person name="Morono Y."/>
            <person name="Uchiyama I."/>
            <person name="Ito T."/>
            <person name="Fujiyama A."/>
            <person name="Inagaki F."/>
            <person name="Takami H."/>
        </authorList>
    </citation>
    <scope>NUCLEOTIDE SEQUENCE</scope>
    <source>
        <strain evidence="1">Expedition CK06-06</strain>
    </source>
</reference>
<dbReference type="EMBL" id="BART01004948">
    <property type="protein sequence ID" value="GAG59001.1"/>
    <property type="molecule type" value="Genomic_DNA"/>
</dbReference>